<dbReference type="InterPro" id="IPR006015">
    <property type="entry name" value="Universal_stress_UspA"/>
</dbReference>
<dbReference type="InterPro" id="IPR014729">
    <property type="entry name" value="Rossmann-like_a/b/a_fold"/>
</dbReference>
<dbReference type="PANTHER" id="PTHR46268">
    <property type="entry name" value="STRESS RESPONSE PROTEIN NHAX"/>
    <property type="match status" value="1"/>
</dbReference>
<dbReference type="Gene3D" id="3.40.50.12370">
    <property type="match status" value="1"/>
</dbReference>
<dbReference type="Proteomes" id="UP000538666">
    <property type="component" value="Unassembled WGS sequence"/>
</dbReference>
<evidence type="ECO:0000256" key="1">
    <source>
        <dbReference type="ARBA" id="ARBA00008791"/>
    </source>
</evidence>
<dbReference type="Pfam" id="PF00582">
    <property type="entry name" value="Usp"/>
    <property type="match status" value="2"/>
</dbReference>
<evidence type="ECO:0000313" key="3">
    <source>
        <dbReference type="EMBL" id="MBB6143225.1"/>
    </source>
</evidence>
<dbReference type="InterPro" id="IPR006016">
    <property type="entry name" value="UspA"/>
</dbReference>
<dbReference type="PRINTS" id="PR01438">
    <property type="entry name" value="UNVRSLSTRESS"/>
</dbReference>
<dbReference type="OrthoDB" id="116438at2"/>
<feature type="domain" description="UspA" evidence="2">
    <location>
        <begin position="19"/>
        <end position="154"/>
    </location>
</feature>
<evidence type="ECO:0000259" key="2">
    <source>
        <dbReference type="Pfam" id="PF00582"/>
    </source>
</evidence>
<comment type="similarity">
    <text evidence="1">Belongs to the universal stress protein A family.</text>
</comment>
<sequence length="315" mass="34602">MQTRIESRFENRILAAPDQIVMATDLTDADFLLPHVIAQAKASNAHVTLVHAILPANLLPTEAGMIDYADQEKIDDDVQRTLLGIAAKIQSCGVSCDVIAEHGFPADVVQEVIKITRADRLIMGTHGRKKLAQMVLGSVADEILRNVNIPVLAVGPRARQNPDHATPRRILHPVSLRGDYRRTAQFAMDLAQANRAELTLLHVLDPDSEEASERTLAWAKTELSALAPNGADLVPPIHTLVVCGGRVEEILHTAFNIQADWIVLGVDTAFPFWPFRDSTAYKVLSAAGCPVLGFRHEPRETHRTKARKEELVVLA</sequence>
<dbReference type="EMBL" id="JACHEK010000002">
    <property type="protein sequence ID" value="MBB6143225.1"/>
    <property type="molecule type" value="Genomic_DNA"/>
</dbReference>
<comment type="caution">
    <text evidence="3">The sequence shown here is derived from an EMBL/GenBank/DDBJ whole genome shotgun (WGS) entry which is preliminary data.</text>
</comment>
<keyword evidence="4" id="KW-1185">Reference proteome</keyword>
<feature type="domain" description="UspA" evidence="2">
    <location>
        <begin position="168"/>
        <end position="292"/>
    </location>
</feature>
<reference evidence="3 4" key="1">
    <citation type="submission" date="2020-08" db="EMBL/GenBank/DDBJ databases">
        <title>Genomic Encyclopedia of Type Strains, Phase IV (KMG-IV): sequencing the most valuable type-strain genomes for metagenomic binning, comparative biology and taxonomic classification.</title>
        <authorList>
            <person name="Goeker M."/>
        </authorList>
    </citation>
    <scope>NUCLEOTIDE SEQUENCE [LARGE SCALE GENOMIC DNA]</scope>
    <source>
        <strain evidence="3 4">DSM 103733</strain>
    </source>
</reference>
<dbReference type="AlphaFoldDB" id="A0A841JS32"/>
<accession>A0A841JS32</accession>
<evidence type="ECO:0000313" key="4">
    <source>
        <dbReference type="Proteomes" id="UP000538666"/>
    </source>
</evidence>
<organism evidence="3 4">
    <name type="scientific">Silvibacterium bohemicum</name>
    <dbReference type="NCBI Taxonomy" id="1577686"/>
    <lineage>
        <taxon>Bacteria</taxon>
        <taxon>Pseudomonadati</taxon>
        <taxon>Acidobacteriota</taxon>
        <taxon>Terriglobia</taxon>
        <taxon>Terriglobales</taxon>
        <taxon>Acidobacteriaceae</taxon>
        <taxon>Silvibacterium</taxon>
    </lineage>
</organism>
<dbReference type="RefSeq" id="WP_156186209.1">
    <property type="nucleotide sequence ID" value="NZ_JACHEK010000002.1"/>
</dbReference>
<dbReference type="CDD" id="cd00293">
    <property type="entry name" value="USP-like"/>
    <property type="match status" value="2"/>
</dbReference>
<protein>
    <submittedName>
        <fullName evidence="3">Nucleotide-binding universal stress UspA family protein</fullName>
    </submittedName>
</protein>
<dbReference type="SUPFAM" id="SSF52402">
    <property type="entry name" value="Adenine nucleotide alpha hydrolases-like"/>
    <property type="match status" value="2"/>
</dbReference>
<dbReference type="Gene3D" id="3.40.50.620">
    <property type="entry name" value="HUPs"/>
    <property type="match status" value="1"/>
</dbReference>
<name>A0A841JS32_9BACT</name>
<proteinExistence type="inferred from homology"/>
<dbReference type="PANTHER" id="PTHR46268:SF6">
    <property type="entry name" value="UNIVERSAL STRESS PROTEIN UP12"/>
    <property type="match status" value="1"/>
</dbReference>
<gene>
    <name evidence="3" type="ORF">HNQ77_001169</name>
</gene>